<dbReference type="AlphaFoldDB" id="A0A4Q0YT39"/>
<accession>A0A4Q0YT39</accession>
<keyword evidence="1" id="KW-1133">Transmembrane helix</keyword>
<dbReference type="InterPro" id="IPR016419">
    <property type="entry name" value="Prepilin_Pept-dep_B_prd"/>
</dbReference>
<organism evidence="2 3">
    <name type="scientific">Veronia nyctiphanis</name>
    <dbReference type="NCBI Taxonomy" id="1278244"/>
    <lineage>
        <taxon>Bacteria</taxon>
        <taxon>Pseudomonadati</taxon>
        <taxon>Pseudomonadota</taxon>
        <taxon>Gammaproteobacteria</taxon>
        <taxon>Vibrionales</taxon>
        <taxon>Vibrionaceae</taxon>
        <taxon>Veronia</taxon>
    </lineage>
</organism>
<dbReference type="InterPro" id="IPR012902">
    <property type="entry name" value="N_methyl_site"/>
</dbReference>
<evidence type="ECO:0000313" key="2">
    <source>
        <dbReference type="EMBL" id="RXJ73853.1"/>
    </source>
</evidence>
<dbReference type="EMBL" id="PEIB01000006">
    <property type="protein sequence ID" value="RXJ73853.1"/>
    <property type="molecule type" value="Genomic_DNA"/>
</dbReference>
<keyword evidence="1" id="KW-0472">Membrane</keyword>
<proteinExistence type="predicted"/>
<dbReference type="PIRSF" id="PIRSF004525">
    <property type="entry name" value="Pilin_peptidase-dep_B_prd"/>
    <property type="match status" value="1"/>
</dbReference>
<evidence type="ECO:0000313" key="3">
    <source>
        <dbReference type="Proteomes" id="UP000290287"/>
    </source>
</evidence>
<keyword evidence="1" id="KW-0812">Transmembrane</keyword>
<dbReference type="Proteomes" id="UP000290287">
    <property type="component" value="Unassembled WGS sequence"/>
</dbReference>
<dbReference type="OrthoDB" id="5816125at2"/>
<keyword evidence="3" id="KW-1185">Reference proteome</keyword>
<sequence>MNKNKGYSLVELLVGSAVSLIVIAASIAALSSSMSLGNDQLQRDYLTSQLNVIATAMSQEISRAGYCFDCLSSNPFITADPEGNKSSVIIDDLGITDKDYKGSCIRFAYNHDSRSGSTSPHKDDLKGYRLDGDKQVIEIYENRDGSANWKCDRDNGGTYWQDMNYERLDITELTFKRNALTLDGVSNRVQQLEITITAAVSDKPGIKESLTFNVTVWNVDS</sequence>
<evidence type="ECO:0000256" key="1">
    <source>
        <dbReference type="SAM" id="Phobius"/>
    </source>
</evidence>
<gene>
    <name evidence="2" type="ORF">CS022_07675</name>
</gene>
<protein>
    <submittedName>
        <fullName evidence="2">Pilus assembly protein PilW</fullName>
    </submittedName>
</protein>
<feature type="transmembrane region" description="Helical" evidence="1">
    <location>
        <begin position="12"/>
        <end position="30"/>
    </location>
</feature>
<comment type="caution">
    <text evidence="2">The sequence shown here is derived from an EMBL/GenBank/DDBJ whole genome shotgun (WGS) entry which is preliminary data.</text>
</comment>
<dbReference type="Pfam" id="PF07963">
    <property type="entry name" value="N_methyl"/>
    <property type="match status" value="1"/>
</dbReference>
<dbReference type="RefSeq" id="WP_129121785.1">
    <property type="nucleotide sequence ID" value="NZ_PEIB01000006.1"/>
</dbReference>
<name>A0A4Q0YT39_9GAMM</name>
<reference evidence="2 3" key="1">
    <citation type="submission" date="2017-10" db="EMBL/GenBank/DDBJ databases">
        <title>Nyctiphanis sp. nov., isolated from the stomach of the euphausiid Nyctiphanes simplex (Hansen, 1911) in the Gulf of California.</title>
        <authorList>
            <person name="Gomez-Gil B."/>
            <person name="Aguilar-Mendez M."/>
            <person name="Lopez-Cortes A."/>
            <person name="Gomez-Gutierrez J."/>
            <person name="Roque A."/>
            <person name="Lang E."/>
            <person name="Gonzalez-Castillo A."/>
        </authorList>
    </citation>
    <scope>NUCLEOTIDE SEQUENCE [LARGE SCALE GENOMIC DNA]</scope>
    <source>
        <strain evidence="2 3">CAIM 600</strain>
    </source>
</reference>
<dbReference type="PROSITE" id="PS00409">
    <property type="entry name" value="PROKAR_NTER_METHYL"/>
    <property type="match status" value="1"/>
</dbReference>